<reference evidence="1" key="1">
    <citation type="submission" date="2021-06" db="EMBL/GenBank/DDBJ databases">
        <authorList>
            <person name="Kallberg Y."/>
            <person name="Tangrot J."/>
            <person name="Rosling A."/>
        </authorList>
    </citation>
    <scope>NUCLEOTIDE SEQUENCE</scope>
    <source>
        <strain evidence="1">MA453B</strain>
    </source>
</reference>
<gene>
    <name evidence="1" type="ORF">DERYTH_LOCUS26994</name>
</gene>
<evidence type="ECO:0000313" key="1">
    <source>
        <dbReference type="EMBL" id="CAG8820657.1"/>
    </source>
</evidence>
<comment type="caution">
    <text evidence="1">The sequence shown here is derived from an EMBL/GenBank/DDBJ whole genome shotgun (WGS) entry which is preliminary data.</text>
</comment>
<dbReference type="EMBL" id="CAJVPY010059639">
    <property type="protein sequence ID" value="CAG8820657.1"/>
    <property type="molecule type" value="Genomic_DNA"/>
</dbReference>
<keyword evidence="2" id="KW-1185">Reference proteome</keyword>
<proteinExistence type="predicted"/>
<evidence type="ECO:0000313" key="2">
    <source>
        <dbReference type="Proteomes" id="UP000789405"/>
    </source>
</evidence>
<sequence>NKKRRSKSQTNSVLYNNELRSHIYDSTSTNNSIEKISSEDLDALYEKELRKIKQI</sequence>
<feature type="non-terminal residue" evidence="1">
    <location>
        <position position="1"/>
    </location>
</feature>
<organism evidence="1 2">
    <name type="scientific">Dentiscutata erythropus</name>
    <dbReference type="NCBI Taxonomy" id="1348616"/>
    <lineage>
        <taxon>Eukaryota</taxon>
        <taxon>Fungi</taxon>
        <taxon>Fungi incertae sedis</taxon>
        <taxon>Mucoromycota</taxon>
        <taxon>Glomeromycotina</taxon>
        <taxon>Glomeromycetes</taxon>
        <taxon>Diversisporales</taxon>
        <taxon>Gigasporaceae</taxon>
        <taxon>Dentiscutata</taxon>
    </lineage>
</organism>
<name>A0A9N9PIU8_9GLOM</name>
<protein>
    <submittedName>
        <fullName evidence="1">8903_t:CDS:1</fullName>
    </submittedName>
</protein>
<dbReference type="Proteomes" id="UP000789405">
    <property type="component" value="Unassembled WGS sequence"/>
</dbReference>
<dbReference type="AlphaFoldDB" id="A0A9N9PIU8"/>
<accession>A0A9N9PIU8</accession>